<dbReference type="GO" id="GO:0016491">
    <property type="term" value="F:oxidoreductase activity"/>
    <property type="evidence" value="ECO:0007669"/>
    <property type="project" value="InterPro"/>
</dbReference>
<dbReference type="Pfam" id="PF03460">
    <property type="entry name" value="NIR_SIR_ferr"/>
    <property type="match status" value="1"/>
</dbReference>
<proteinExistence type="predicted"/>
<keyword evidence="3" id="KW-1185">Reference proteome</keyword>
<reference evidence="2 3" key="1">
    <citation type="submission" date="2018-07" db="EMBL/GenBank/DDBJ databases">
        <title>Genome sequencing of Runella.</title>
        <authorList>
            <person name="Baek M.-G."/>
            <person name="Yi H."/>
        </authorList>
    </citation>
    <scope>NUCLEOTIDE SEQUENCE [LARGE SCALE GENOMIC DNA]</scope>
    <source>
        <strain evidence="2 3">HYN0085</strain>
    </source>
</reference>
<evidence type="ECO:0000313" key="3">
    <source>
        <dbReference type="Proteomes" id="UP000251993"/>
    </source>
</evidence>
<dbReference type="Proteomes" id="UP000251993">
    <property type="component" value="Chromosome"/>
</dbReference>
<evidence type="ECO:0000259" key="1">
    <source>
        <dbReference type="Pfam" id="PF03460"/>
    </source>
</evidence>
<dbReference type="KEGG" id="run:DR864_21520"/>
<dbReference type="SUPFAM" id="SSF55124">
    <property type="entry name" value="Nitrite/Sulfite reductase N-terminal domain-like"/>
    <property type="match status" value="1"/>
</dbReference>
<dbReference type="InterPro" id="IPR036136">
    <property type="entry name" value="Nit/Sulf_reduc_fer-like_dom_sf"/>
</dbReference>
<dbReference type="AlphaFoldDB" id="A0A344TNC3"/>
<gene>
    <name evidence="2" type="ORF">DR864_21520</name>
</gene>
<dbReference type="InterPro" id="IPR005117">
    <property type="entry name" value="NiRdtase/SiRdtase_haem-b_fer"/>
</dbReference>
<dbReference type="OrthoDB" id="9758182at2"/>
<dbReference type="EMBL" id="CP030850">
    <property type="protein sequence ID" value="AXE20144.1"/>
    <property type="molecule type" value="Genomic_DNA"/>
</dbReference>
<name>A0A344TNC3_9BACT</name>
<dbReference type="RefSeq" id="WP_114068910.1">
    <property type="nucleotide sequence ID" value="NZ_CP030850.1"/>
</dbReference>
<accession>A0A344TNC3</accession>
<organism evidence="2 3">
    <name type="scientific">Runella rosea</name>
    <dbReference type="NCBI Taxonomy" id="2259595"/>
    <lineage>
        <taxon>Bacteria</taxon>
        <taxon>Pseudomonadati</taxon>
        <taxon>Bacteroidota</taxon>
        <taxon>Cytophagia</taxon>
        <taxon>Cytophagales</taxon>
        <taxon>Spirosomataceae</taxon>
        <taxon>Runella</taxon>
    </lineage>
</organism>
<feature type="domain" description="Nitrite/Sulfite reductase ferredoxin-like" evidence="1">
    <location>
        <begin position="3"/>
        <end position="44"/>
    </location>
</feature>
<protein>
    <recommendedName>
        <fullName evidence="1">Nitrite/Sulfite reductase ferredoxin-like domain-containing protein</fullName>
    </recommendedName>
</protein>
<evidence type="ECO:0000313" key="2">
    <source>
        <dbReference type="EMBL" id="AXE20144.1"/>
    </source>
</evidence>
<sequence length="459" mass="52507">MAYLRILTPGGVVTPDELQQLAALSRQWALSKIEVGFRQDLLLPCTDSQLSALRLQLGLQGFQVEEAIPAHPNIVSSVVAQNIFPKLSWLRSGDYLDILDSFDFQPSLKLNLIDPTQELIRPLTGELNFVASPTPSFWYLAVNLPALGTLQVWPELIDGEQIPDWVRTIENTLKGPESIDSFDKLFQTVTTQFSGRTRRIQKELKLTPKPYPHHEGIYRYDERYWIGLYQRDNEFEASFIDALCQLCKDTKIGRLYPTPFKTFIVRDIPKETIYQWEKLLGLWGIHTHYSSLELNWQLPDADAAALRLKTELVDAFERTRIRTSSLSFSIGQRNADTTSTIVIEPLSTDYQRFRIVHSPDFFIGNTEWETFAADVARKNLPEVLRRLTQKYYEQLSTEKKAGILRTTATLKPVMTEKVMRCKHCLTVADVAPPLPARYVCSTCNAPASDFMEVTWEIIT</sequence>